<evidence type="ECO:0000313" key="5">
    <source>
        <dbReference type="EMBL" id="GGA99558.1"/>
    </source>
</evidence>
<evidence type="ECO:0008006" key="7">
    <source>
        <dbReference type="Google" id="ProtNLM"/>
    </source>
</evidence>
<feature type="transmembrane region" description="Helical" evidence="4">
    <location>
        <begin position="53"/>
        <end position="72"/>
    </location>
</feature>
<evidence type="ECO:0000256" key="4">
    <source>
        <dbReference type="SAM" id="Phobius"/>
    </source>
</evidence>
<evidence type="ECO:0000256" key="3">
    <source>
        <dbReference type="ARBA" id="ARBA00023098"/>
    </source>
</evidence>
<keyword evidence="6" id="KW-1185">Reference proteome</keyword>
<keyword evidence="3" id="KW-0443">Lipid metabolism</keyword>
<evidence type="ECO:0000256" key="2">
    <source>
        <dbReference type="ARBA" id="ARBA00022963"/>
    </source>
</evidence>
<dbReference type="Pfam" id="PF03403">
    <property type="entry name" value="PAF-AH_p_II"/>
    <property type="match status" value="1"/>
</dbReference>
<gene>
    <name evidence="5" type="ORF">GCM10010979_12530</name>
</gene>
<name>A0A916WGR5_9MICO</name>
<keyword evidence="1" id="KW-0378">Hydrolase</keyword>
<dbReference type="Proteomes" id="UP000606922">
    <property type="component" value="Unassembled WGS sequence"/>
</dbReference>
<dbReference type="PANTHER" id="PTHR10272:SF0">
    <property type="entry name" value="PLATELET-ACTIVATING FACTOR ACETYLHYDROLASE"/>
    <property type="match status" value="1"/>
</dbReference>
<dbReference type="SUPFAM" id="SSF53474">
    <property type="entry name" value="alpha/beta-Hydrolases"/>
    <property type="match status" value="1"/>
</dbReference>
<dbReference type="GO" id="GO:0016042">
    <property type="term" value="P:lipid catabolic process"/>
    <property type="evidence" value="ECO:0007669"/>
    <property type="project" value="UniProtKB-KW"/>
</dbReference>
<feature type="transmembrane region" description="Helical" evidence="4">
    <location>
        <begin position="6"/>
        <end position="22"/>
    </location>
</feature>
<evidence type="ECO:0000256" key="1">
    <source>
        <dbReference type="ARBA" id="ARBA00022801"/>
    </source>
</evidence>
<keyword evidence="2" id="KW-0442">Lipid degradation</keyword>
<evidence type="ECO:0000313" key="6">
    <source>
        <dbReference type="Proteomes" id="UP000606922"/>
    </source>
</evidence>
<dbReference type="AlphaFoldDB" id="A0A916WGR5"/>
<dbReference type="RefSeq" id="WP_188509797.1">
    <property type="nucleotide sequence ID" value="NZ_BMGB01000001.1"/>
</dbReference>
<keyword evidence="4" id="KW-0812">Transmembrane</keyword>
<dbReference type="EMBL" id="BMGB01000001">
    <property type="protein sequence ID" value="GGA99558.1"/>
    <property type="molecule type" value="Genomic_DNA"/>
</dbReference>
<comment type="caution">
    <text evidence="5">The sequence shown here is derived from an EMBL/GenBank/DDBJ whole genome shotgun (WGS) entry which is preliminary data.</text>
</comment>
<reference evidence="5" key="1">
    <citation type="journal article" date="2014" name="Int. J. Syst. Evol. Microbiol.">
        <title>Complete genome sequence of Corynebacterium casei LMG S-19264T (=DSM 44701T), isolated from a smear-ripened cheese.</title>
        <authorList>
            <consortium name="US DOE Joint Genome Institute (JGI-PGF)"/>
            <person name="Walter F."/>
            <person name="Albersmeier A."/>
            <person name="Kalinowski J."/>
            <person name="Ruckert C."/>
        </authorList>
    </citation>
    <scope>NUCLEOTIDE SEQUENCE</scope>
    <source>
        <strain evidence="5">CGMCC 1.12813</strain>
    </source>
</reference>
<dbReference type="PANTHER" id="PTHR10272">
    <property type="entry name" value="PLATELET-ACTIVATING FACTOR ACETYLHYDROLASE"/>
    <property type="match status" value="1"/>
</dbReference>
<dbReference type="GO" id="GO:0003847">
    <property type="term" value="F:1-alkyl-2-acetylglycerophosphocholine esterase activity"/>
    <property type="evidence" value="ECO:0007669"/>
    <property type="project" value="TreeGrafter"/>
</dbReference>
<sequence length="455" mass="46221">MPWIDVAAATLILLSIVVATVTRRRSAVPVVIVGVAAISTLILGFVLEGARPVLLAMGCSALVGAAVVVWLRSGRLPRIAVATGVAVGLGCLGLAGGAWALPPVYVAAPTGVYDVGIDSEVWTDDSRDARGGDAAGETRSLPATIWYPAAGGGEPAPYLPERDRASELTEALAAQYGVPAVLFDSLVRARGNATWQGEPADGSFPVVIASPGLNSTRWFFTSWAEELASNGVVVIALDHPYDAPVAELADGTSAFSELTTTGDDARDQASADHWTSIRAADMRAVIDHLRSDQVPLPALKSADTTEIIAAGHSLGGAAALEAARLDDRIAGVVDIDGMPRSPDGAAPVRQPVLAVVAGDADPNPEYDAALDSLLANGTGAVLELDGVAHFAMVDVGLMIAPLPGITGTRGAHGPTAAAQATLRLIEAVTTGTALDADSLAELGGVSTSSDADSAG</sequence>
<feature type="transmembrane region" description="Helical" evidence="4">
    <location>
        <begin position="79"/>
        <end position="101"/>
    </location>
</feature>
<accession>A0A916WGR5</accession>
<dbReference type="InterPro" id="IPR029058">
    <property type="entry name" value="AB_hydrolase_fold"/>
</dbReference>
<protein>
    <recommendedName>
        <fullName evidence="7">Platelet-activating factor acetylhydrolase</fullName>
    </recommendedName>
</protein>
<proteinExistence type="predicted"/>
<reference evidence="5" key="2">
    <citation type="submission" date="2020-09" db="EMBL/GenBank/DDBJ databases">
        <authorList>
            <person name="Sun Q."/>
            <person name="Zhou Y."/>
        </authorList>
    </citation>
    <scope>NUCLEOTIDE SEQUENCE</scope>
    <source>
        <strain evidence="5">CGMCC 1.12813</strain>
    </source>
</reference>
<keyword evidence="4" id="KW-0472">Membrane</keyword>
<organism evidence="5 6">
    <name type="scientific">Conyzicola nivalis</name>
    <dbReference type="NCBI Taxonomy" id="1477021"/>
    <lineage>
        <taxon>Bacteria</taxon>
        <taxon>Bacillati</taxon>
        <taxon>Actinomycetota</taxon>
        <taxon>Actinomycetes</taxon>
        <taxon>Micrococcales</taxon>
        <taxon>Microbacteriaceae</taxon>
        <taxon>Conyzicola</taxon>
    </lineage>
</organism>
<dbReference type="Gene3D" id="3.40.50.1820">
    <property type="entry name" value="alpha/beta hydrolase"/>
    <property type="match status" value="1"/>
</dbReference>
<feature type="transmembrane region" description="Helical" evidence="4">
    <location>
        <begin position="27"/>
        <end position="47"/>
    </location>
</feature>
<keyword evidence="4" id="KW-1133">Transmembrane helix</keyword>